<dbReference type="AlphaFoldDB" id="A0A1V4JJH8"/>
<proteinExistence type="predicted"/>
<dbReference type="OrthoDB" id="9896530at2759"/>
<comment type="caution">
    <text evidence="1">The sequence shown here is derived from an EMBL/GenBank/DDBJ whole genome shotgun (WGS) entry which is preliminary data.</text>
</comment>
<accession>A0A1V4JJH8</accession>
<evidence type="ECO:0000313" key="1">
    <source>
        <dbReference type="EMBL" id="OPJ72195.1"/>
    </source>
</evidence>
<name>A0A1V4JJH8_PATFA</name>
<sequence>MRFLPRLVILAALGIATFLSWRLLLQSTAVNQGTRSPRKEAYYLMSVYSAQVVQQDGAVTLLRTHIWKERSGKSPNTLNIRVMHPRCISLKCTRKGTFFFS</sequence>
<organism evidence="1 2">
    <name type="scientific">Patagioenas fasciata monilis</name>
    <dbReference type="NCBI Taxonomy" id="372326"/>
    <lineage>
        <taxon>Eukaryota</taxon>
        <taxon>Metazoa</taxon>
        <taxon>Chordata</taxon>
        <taxon>Craniata</taxon>
        <taxon>Vertebrata</taxon>
        <taxon>Euteleostomi</taxon>
        <taxon>Archelosauria</taxon>
        <taxon>Archosauria</taxon>
        <taxon>Dinosauria</taxon>
        <taxon>Saurischia</taxon>
        <taxon>Theropoda</taxon>
        <taxon>Coelurosauria</taxon>
        <taxon>Aves</taxon>
        <taxon>Neognathae</taxon>
        <taxon>Neoaves</taxon>
        <taxon>Columbimorphae</taxon>
        <taxon>Columbiformes</taxon>
        <taxon>Columbidae</taxon>
        <taxon>Patagioenas</taxon>
    </lineage>
</organism>
<evidence type="ECO:0000313" key="2">
    <source>
        <dbReference type="Proteomes" id="UP000190648"/>
    </source>
</evidence>
<protein>
    <submittedName>
        <fullName evidence="1">Uncharacterized protein</fullName>
    </submittedName>
</protein>
<dbReference type="EMBL" id="LSYS01007194">
    <property type="protein sequence ID" value="OPJ72195.1"/>
    <property type="molecule type" value="Genomic_DNA"/>
</dbReference>
<gene>
    <name evidence="1" type="ORF">AV530_018667</name>
</gene>
<dbReference type="Proteomes" id="UP000190648">
    <property type="component" value="Unassembled WGS sequence"/>
</dbReference>
<keyword evidence="2" id="KW-1185">Reference proteome</keyword>
<reference evidence="1 2" key="1">
    <citation type="submission" date="2016-02" db="EMBL/GenBank/DDBJ databases">
        <title>Band-tailed pigeon sequencing and assembly.</title>
        <authorList>
            <person name="Soares A.E."/>
            <person name="Novak B.J."/>
            <person name="Rice E.S."/>
            <person name="O'Connell B."/>
            <person name="Chang D."/>
            <person name="Weber S."/>
            <person name="Shapiro B."/>
        </authorList>
    </citation>
    <scope>NUCLEOTIDE SEQUENCE [LARGE SCALE GENOMIC DNA]</scope>
    <source>
        <strain evidence="1">BTP2013</strain>
        <tissue evidence="1">Blood</tissue>
    </source>
</reference>